<keyword evidence="6" id="KW-0067">ATP-binding</keyword>
<keyword evidence="10" id="KW-1185">Reference proteome</keyword>
<gene>
    <name evidence="9" type="ORF">DY000_02001003</name>
</gene>
<reference evidence="9 10" key="1">
    <citation type="journal article" date="2020" name="BMC Genomics">
        <title>Intraspecific diversification of the crop wild relative Brassica cretica Lam. using demographic model selection.</title>
        <authorList>
            <person name="Kioukis A."/>
            <person name="Michalopoulou V.A."/>
            <person name="Briers L."/>
            <person name="Pirintsos S."/>
            <person name="Studholme D.J."/>
            <person name="Pavlidis P."/>
            <person name="Sarris P.F."/>
        </authorList>
    </citation>
    <scope>NUCLEOTIDE SEQUENCE [LARGE SCALE GENOMIC DNA]</scope>
    <source>
        <strain evidence="10">cv. PFS-1207/04</strain>
    </source>
</reference>
<evidence type="ECO:0000256" key="4">
    <source>
        <dbReference type="ARBA" id="ARBA00022741"/>
    </source>
</evidence>
<dbReference type="EC" id="2.7.11.1" evidence="1"/>
<evidence type="ECO:0000313" key="9">
    <source>
        <dbReference type="EMBL" id="KAF3545543.1"/>
    </source>
</evidence>
<evidence type="ECO:0000256" key="2">
    <source>
        <dbReference type="ARBA" id="ARBA00022527"/>
    </source>
</evidence>
<evidence type="ECO:0000256" key="5">
    <source>
        <dbReference type="ARBA" id="ARBA00022777"/>
    </source>
</evidence>
<keyword evidence="5" id="KW-0418">Kinase</keyword>
<dbReference type="EMBL" id="QGKV02000832">
    <property type="protein sequence ID" value="KAF3545543.1"/>
    <property type="molecule type" value="Genomic_DNA"/>
</dbReference>
<accession>A0ABQ7C1N6</accession>
<evidence type="ECO:0000256" key="1">
    <source>
        <dbReference type="ARBA" id="ARBA00012513"/>
    </source>
</evidence>
<evidence type="ECO:0000256" key="7">
    <source>
        <dbReference type="ARBA" id="ARBA00047899"/>
    </source>
</evidence>
<sequence length="107" mass="12111">MTVVACSGIEAFSIELSWWLQSSLPVSGVFRWKFVQAFLRRLSTRVNLVVDSSTVWLAWVTQNSHYTEAAMDKIKMKQIAQGDVGDNKCVVKLLDHFKHTDPNGQLV</sequence>
<keyword evidence="3" id="KW-0808">Transferase</keyword>
<evidence type="ECO:0000313" key="10">
    <source>
        <dbReference type="Proteomes" id="UP000266723"/>
    </source>
</evidence>
<dbReference type="PANTHER" id="PTHR47634:SF9">
    <property type="entry name" value="PROTEIN KINASE DOMAIN-CONTAINING PROTEIN-RELATED"/>
    <property type="match status" value="1"/>
</dbReference>
<evidence type="ECO:0000256" key="8">
    <source>
        <dbReference type="ARBA" id="ARBA00048679"/>
    </source>
</evidence>
<comment type="catalytic activity">
    <reaction evidence="8">
        <text>L-seryl-[protein] + ATP = O-phospho-L-seryl-[protein] + ADP + H(+)</text>
        <dbReference type="Rhea" id="RHEA:17989"/>
        <dbReference type="Rhea" id="RHEA-COMP:9863"/>
        <dbReference type="Rhea" id="RHEA-COMP:11604"/>
        <dbReference type="ChEBI" id="CHEBI:15378"/>
        <dbReference type="ChEBI" id="CHEBI:29999"/>
        <dbReference type="ChEBI" id="CHEBI:30616"/>
        <dbReference type="ChEBI" id="CHEBI:83421"/>
        <dbReference type="ChEBI" id="CHEBI:456216"/>
        <dbReference type="EC" id="2.7.11.1"/>
    </reaction>
</comment>
<name>A0ABQ7C1N6_BRACR</name>
<comment type="catalytic activity">
    <reaction evidence="7">
        <text>L-threonyl-[protein] + ATP = O-phospho-L-threonyl-[protein] + ADP + H(+)</text>
        <dbReference type="Rhea" id="RHEA:46608"/>
        <dbReference type="Rhea" id="RHEA-COMP:11060"/>
        <dbReference type="Rhea" id="RHEA-COMP:11605"/>
        <dbReference type="ChEBI" id="CHEBI:15378"/>
        <dbReference type="ChEBI" id="CHEBI:30013"/>
        <dbReference type="ChEBI" id="CHEBI:30616"/>
        <dbReference type="ChEBI" id="CHEBI:61977"/>
        <dbReference type="ChEBI" id="CHEBI:456216"/>
        <dbReference type="EC" id="2.7.11.1"/>
    </reaction>
</comment>
<evidence type="ECO:0000256" key="6">
    <source>
        <dbReference type="ARBA" id="ARBA00022840"/>
    </source>
</evidence>
<dbReference type="PANTHER" id="PTHR47634">
    <property type="entry name" value="PROTEIN KINASE DOMAIN-CONTAINING PROTEIN-RELATED"/>
    <property type="match status" value="1"/>
</dbReference>
<dbReference type="InterPro" id="IPR051334">
    <property type="entry name" value="SRPK"/>
</dbReference>
<dbReference type="Proteomes" id="UP000266723">
    <property type="component" value="Unassembled WGS sequence"/>
</dbReference>
<keyword evidence="2" id="KW-0723">Serine/threonine-protein kinase</keyword>
<proteinExistence type="predicted"/>
<comment type="caution">
    <text evidence="9">The sequence shown here is derived from an EMBL/GenBank/DDBJ whole genome shotgun (WGS) entry which is preliminary data.</text>
</comment>
<keyword evidence="4" id="KW-0547">Nucleotide-binding</keyword>
<evidence type="ECO:0000256" key="3">
    <source>
        <dbReference type="ARBA" id="ARBA00022679"/>
    </source>
</evidence>
<organism evidence="9 10">
    <name type="scientific">Brassica cretica</name>
    <name type="common">Mustard</name>
    <dbReference type="NCBI Taxonomy" id="69181"/>
    <lineage>
        <taxon>Eukaryota</taxon>
        <taxon>Viridiplantae</taxon>
        <taxon>Streptophyta</taxon>
        <taxon>Embryophyta</taxon>
        <taxon>Tracheophyta</taxon>
        <taxon>Spermatophyta</taxon>
        <taxon>Magnoliopsida</taxon>
        <taxon>eudicotyledons</taxon>
        <taxon>Gunneridae</taxon>
        <taxon>Pentapetalae</taxon>
        <taxon>rosids</taxon>
        <taxon>malvids</taxon>
        <taxon>Brassicales</taxon>
        <taxon>Brassicaceae</taxon>
        <taxon>Brassiceae</taxon>
        <taxon>Brassica</taxon>
    </lineage>
</organism>
<protein>
    <recommendedName>
        <fullName evidence="1">non-specific serine/threonine protein kinase</fullName>
        <ecNumber evidence="1">2.7.11.1</ecNumber>
    </recommendedName>
</protein>